<sequence>MTDVSVKRGPSNEYERLAAGVAAATRNQVLTTKTQFTTIADSLGIARQTVSNRLERPDMTLSMFLACQLQAGGDPAKVIADALAGKGVE</sequence>
<proteinExistence type="predicted"/>
<evidence type="ECO:0000313" key="2">
    <source>
        <dbReference type="Proteomes" id="UP000483293"/>
    </source>
</evidence>
<name>A0A6L9SXM7_9BIFI</name>
<organism evidence="1 2">
    <name type="scientific">Bifidobacterium platyrrhinorum</name>
    <dbReference type="NCBI Taxonomy" id="2661628"/>
    <lineage>
        <taxon>Bacteria</taxon>
        <taxon>Bacillati</taxon>
        <taxon>Actinomycetota</taxon>
        <taxon>Actinomycetes</taxon>
        <taxon>Bifidobacteriales</taxon>
        <taxon>Bifidobacteriaceae</taxon>
        <taxon>Bifidobacterium</taxon>
    </lineage>
</organism>
<keyword evidence="2" id="KW-1185">Reference proteome</keyword>
<evidence type="ECO:0000313" key="1">
    <source>
        <dbReference type="EMBL" id="NEG56162.1"/>
    </source>
</evidence>
<dbReference type="Proteomes" id="UP000483293">
    <property type="component" value="Unassembled WGS sequence"/>
</dbReference>
<gene>
    <name evidence="1" type="ORF">GFD21_10435</name>
</gene>
<comment type="caution">
    <text evidence="1">The sequence shown here is derived from an EMBL/GenBank/DDBJ whole genome shotgun (WGS) entry which is preliminary data.</text>
</comment>
<dbReference type="EMBL" id="WHZV01000012">
    <property type="protein sequence ID" value="NEG56162.1"/>
    <property type="molecule type" value="Genomic_DNA"/>
</dbReference>
<protein>
    <recommendedName>
        <fullName evidence="3">XRE family transcriptional regulator</fullName>
    </recommendedName>
</protein>
<evidence type="ECO:0008006" key="3">
    <source>
        <dbReference type="Google" id="ProtNLM"/>
    </source>
</evidence>
<reference evidence="1 2" key="1">
    <citation type="submission" date="2019-10" db="EMBL/GenBank/DDBJ databases">
        <title>Bifidobacterium from non-human primates.</title>
        <authorList>
            <person name="Modesto M."/>
        </authorList>
    </citation>
    <scope>NUCLEOTIDE SEQUENCE [LARGE SCALE GENOMIC DNA]</scope>
    <source>
        <strain evidence="1 2">SMA15</strain>
    </source>
</reference>
<accession>A0A6L9SXM7</accession>
<dbReference type="RefSeq" id="WP_163197922.1">
    <property type="nucleotide sequence ID" value="NZ_WHZV01000012.1"/>
</dbReference>
<dbReference type="AlphaFoldDB" id="A0A6L9SXM7"/>